<comment type="caution">
    <text evidence="2">The sequence shown here is derived from an EMBL/GenBank/DDBJ whole genome shotgun (WGS) entry which is preliminary data.</text>
</comment>
<protein>
    <recommendedName>
        <fullName evidence="4">MADF domain-containing protein</fullName>
    </recommendedName>
</protein>
<name>A0ABN9MPY3_9NEOB</name>
<evidence type="ECO:0000313" key="2">
    <source>
        <dbReference type="EMBL" id="CAJ0966305.1"/>
    </source>
</evidence>
<dbReference type="EMBL" id="CAUEEQ010073542">
    <property type="protein sequence ID" value="CAJ0966305.1"/>
    <property type="molecule type" value="Genomic_DNA"/>
</dbReference>
<accession>A0ABN9MPY3</accession>
<evidence type="ECO:0008006" key="4">
    <source>
        <dbReference type="Google" id="ProtNLM"/>
    </source>
</evidence>
<reference evidence="2" key="1">
    <citation type="submission" date="2023-07" db="EMBL/GenBank/DDBJ databases">
        <authorList>
            <person name="Stuckert A."/>
        </authorList>
    </citation>
    <scope>NUCLEOTIDE SEQUENCE</scope>
</reference>
<organism evidence="2 3">
    <name type="scientific">Ranitomeya imitator</name>
    <name type="common">mimic poison frog</name>
    <dbReference type="NCBI Taxonomy" id="111125"/>
    <lineage>
        <taxon>Eukaryota</taxon>
        <taxon>Metazoa</taxon>
        <taxon>Chordata</taxon>
        <taxon>Craniata</taxon>
        <taxon>Vertebrata</taxon>
        <taxon>Euteleostomi</taxon>
        <taxon>Amphibia</taxon>
        <taxon>Batrachia</taxon>
        <taxon>Anura</taxon>
        <taxon>Neobatrachia</taxon>
        <taxon>Hyloidea</taxon>
        <taxon>Dendrobatidae</taxon>
        <taxon>Dendrobatinae</taxon>
        <taxon>Ranitomeya</taxon>
    </lineage>
</organism>
<feature type="region of interest" description="Disordered" evidence="1">
    <location>
        <begin position="110"/>
        <end position="154"/>
    </location>
</feature>
<dbReference type="Proteomes" id="UP001176940">
    <property type="component" value="Unassembled WGS sequence"/>
</dbReference>
<gene>
    <name evidence="2" type="ORF">RIMI_LOCUS21170141</name>
</gene>
<sequence>MAKETCLAFRPYIQEDSSKCPDGAPKHAMSIIALAKLVAAKYFNPFRWIYIVGRYRSAEVEDVKKRWRSVTDRLMKAQKAESGSSPSKKRVPFADQLQFILTSRNLRRTEGNVRAETPPVQEDNSLEHGDGEEVEDYPMCSSPNPPLPRQSSSMHAAVMPPTCTVASSSSAVDAAVLSSAVVAASSTASSSFVGGSRPTGLWSGSARPVPMVRAAPKKGKKKEGSTSATEALTSRTLNIIDHSSPQDEMDKYGSVIASRLRLQHPRVPRTAISTNVDGNKLVMGISHRHQDHRKILLIIKEA</sequence>
<evidence type="ECO:0000256" key="1">
    <source>
        <dbReference type="SAM" id="MobiDB-lite"/>
    </source>
</evidence>
<proteinExistence type="predicted"/>
<keyword evidence="3" id="KW-1185">Reference proteome</keyword>
<evidence type="ECO:0000313" key="3">
    <source>
        <dbReference type="Proteomes" id="UP001176940"/>
    </source>
</evidence>